<organism evidence="8 9">
    <name type="scientific">Paenibacillus yanchengensis</name>
    <dbReference type="NCBI Taxonomy" id="2035833"/>
    <lineage>
        <taxon>Bacteria</taxon>
        <taxon>Bacillati</taxon>
        <taxon>Bacillota</taxon>
        <taxon>Bacilli</taxon>
        <taxon>Bacillales</taxon>
        <taxon>Paenibacillaceae</taxon>
        <taxon>Paenibacillus</taxon>
    </lineage>
</organism>
<evidence type="ECO:0000256" key="7">
    <source>
        <dbReference type="SAM" id="Phobius"/>
    </source>
</evidence>
<proteinExistence type="inferred from homology"/>
<protein>
    <submittedName>
        <fullName evidence="8">Sulfate exporter family transporter</fullName>
    </submittedName>
</protein>
<feature type="transmembrane region" description="Helical" evidence="7">
    <location>
        <begin position="88"/>
        <end position="107"/>
    </location>
</feature>
<evidence type="ECO:0000313" key="9">
    <source>
        <dbReference type="Proteomes" id="UP001597362"/>
    </source>
</evidence>
<dbReference type="RefSeq" id="WP_377770180.1">
    <property type="nucleotide sequence ID" value="NZ_JBHUHO010000013.1"/>
</dbReference>
<feature type="transmembrane region" description="Helical" evidence="7">
    <location>
        <begin position="30"/>
        <end position="48"/>
    </location>
</feature>
<comment type="caution">
    <text evidence="8">The sequence shown here is derived from an EMBL/GenBank/DDBJ whole genome shotgun (WGS) entry which is preliminary data.</text>
</comment>
<sequence>MYSILHKTSGVLLIAFLALPAWFIGEKFPIIGSPIVGIIFGLILSFWKKPSSFEWGVSFCAKKLLQYAIILLGFNMSLYTVFEVGGNTIWLILLTLAATFLTAFLVGKLKWIQTR</sequence>
<comment type="similarity">
    <text evidence="2">Belongs to the UPF0324 family.</text>
</comment>
<dbReference type="InterPro" id="IPR018383">
    <property type="entry name" value="UPF0324_pro"/>
</dbReference>
<keyword evidence="5 7" id="KW-1133">Transmembrane helix</keyword>
<dbReference type="Proteomes" id="UP001597362">
    <property type="component" value="Unassembled WGS sequence"/>
</dbReference>
<dbReference type="PANTHER" id="PTHR30106">
    <property type="entry name" value="INNER MEMBRANE PROTEIN YEIH-RELATED"/>
    <property type="match status" value="1"/>
</dbReference>
<feature type="transmembrane region" description="Helical" evidence="7">
    <location>
        <begin position="7"/>
        <end position="24"/>
    </location>
</feature>
<evidence type="ECO:0000256" key="4">
    <source>
        <dbReference type="ARBA" id="ARBA00022692"/>
    </source>
</evidence>
<dbReference type="Pfam" id="PF03601">
    <property type="entry name" value="Cons_hypoth698"/>
    <property type="match status" value="1"/>
</dbReference>
<reference evidence="9" key="1">
    <citation type="journal article" date="2019" name="Int. J. Syst. Evol. Microbiol.">
        <title>The Global Catalogue of Microorganisms (GCM) 10K type strain sequencing project: providing services to taxonomists for standard genome sequencing and annotation.</title>
        <authorList>
            <consortium name="The Broad Institute Genomics Platform"/>
            <consortium name="The Broad Institute Genome Sequencing Center for Infectious Disease"/>
            <person name="Wu L."/>
            <person name="Ma J."/>
        </authorList>
    </citation>
    <scope>NUCLEOTIDE SEQUENCE [LARGE SCALE GENOMIC DNA]</scope>
    <source>
        <strain evidence="9">GH52</strain>
    </source>
</reference>
<dbReference type="PANTHER" id="PTHR30106:SF1">
    <property type="entry name" value="UPF0324 MEMBRANE PROTEIN FN0533"/>
    <property type="match status" value="1"/>
</dbReference>
<keyword evidence="6 7" id="KW-0472">Membrane</keyword>
<feature type="transmembrane region" description="Helical" evidence="7">
    <location>
        <begin position="64"/>
        <end position="82"/>
    </location>
</feature>
<evidence type="ECO:0000256" key="3">
    <source>
        <dbReference type="ARBA" id="ARBA00022475"/>
    </source>
</evidence>
<keyword evidence="4 7" id="KW-0812">Transmembrane</keyword>
<keyword evidence="3" id="KW-1003">Cell membrane</keyword>
<evidence type="ECO:0000256" key="5">
    <source>
        <dbReference type="ARBA" id="ARBA00022989"/>
    </source>
</evidence>
<evidence type="ECO:0000313" key="8">
    <source>
        <dbReference type="EMBL" id="MFD2115155.1"/>
    </source>
</evidence>
<evidence type="ECO:0000256" key="2">
    <source>
        <dbReference type="ARBA" id="ARBA00007977"/>
    </source>
</evidence>
<keyword evidence="9" id="KW-1185">Reference proteome</keyword>
<accession>A0ABW4YHT1</accession>
<dbReference type="EMBL" id="JBHUHO010000013">
    <property type="protein sequence ID" value="MFD2115155.1"/>
    <property type="molecule type" value="Genomic_DNA"/>
</dbReference>
<gene>
    <name evidence="8" type="ORF">ACFSJH_05325</name>
</gene>
<name>A0ABW4YHT1_9BACL</name>
<evidence type="ECO:0000256" key="1">
    <source>
        <dbReference type="ARBA" id="ARBA00004651"/>
    </source>
</evidence>
<comment type="subcellular location">
    <subcellularLocation>
        <location evidence="1">Cell membrane</location>
        <topology evidence="1">Multi-pass membrane protein</topology>
    </subcellularLocation>
</comment>
<evidence type="ECO:0000256" key="6">
    <source>
        <dbReference type="ARBA" id="ARBA00023136"/>
    </source>
</evidence>